<dbReference type="Proteomes" id="UP001597231">
    <property type="component" value="Unassembled WGS sequence"/>
</dbReference>
<keyword evidence="2" id="KW-1185">Reference proteome</keyword>
<proteinExistence type="predicted"/>
<evidence type="ECO:0008006" key="3">
    <source>
        <dbReference type="Google" id="ProtNLM"/>
    </source>
</evidence>
<protein>
    <recommendedName>
        <fullName evidence="3">Transposase</fullName>
    </recommendedName>
</protein>
<accession>A0ABW3U4T1</accession>
<reference evidence="2" key="1">
    <citation type="journal article" date="2019" name="Int. J. Syst. Evol. Microbiol.">
        <title>The Global Catalogue of Microorganisms (GCM) 10K type strain sequencing project: providing services to taxonomists for standard genome sequencing and annotation.</title>
        <authorList>
            <consortium name="The Broad Institute Genomics Platform"/>
            <consortium name="The Broad Institute Genome Sequencing Center for Infectious Disease"/>
            <person name="Wu L."/>
            <person name="Ma J."/>
        </authorList>
    </citation>
    <scope>NUCLEOTIDE SEQUENCE [LARGE SCALE GENOMIC DNA]</scope>
    <source>
        <strain evidence="2">CCUG 53915</strain>
    </source>
</reference>
<name>A0ABW3U4T1_9BACL</name>
<evidence type="ECO:0000313" key="2">
    <source>
        <dbReference type="Proteomes" id="UP001597231"/>
    </source>
</evidence>
<organism evidence="1 2">
    <name type="scientific">Sporosarcina contaminans</name>
    <dbReference type="NCBI Taxonomy" id="633403"/>
    <lineage>
        <taxon>Bacteria</taxon>
        <taxon>Bacillati</taxon>
        <taxon>Bacillota</taxon>
        <taxon>Bacilli</taxon>
        <taxon>Bacillales</taxon>
        <taxon>Caryophanaceae</taxon>
        <taxon>Sporosarcina</taxon>
    </lineage>
</organism>
<comment type="caution">
    <text evidence="1">The sequence shown here is derived from an EMBL/GenBank/DDBJ whole genome shotgun (WGS) entry which is preliminary data.</text>
</comment>
<dbReference type="RefSeq" id="WP_381482330.1">
    <property type="nucleotide sequence ID" value="NZ_JBHTLT010000128.1"/>
</dbReference>
<dbReference type="EMBL" id="JBHTLT010000128">
    <property type="protein sequence ID" value="MFD1206704.1"/>
    <property type="molecule type" value="Genomic_DNA"/>
</dbReference>
<evidence type="ECO:0000313" key="1">
    <source>
        <dbReference type="EMBL" id="MFD1206704.1"/>
    </source>
</evidence>
<gene>
    <name evidence="1" type="ORF">ACFQ38_16530</name>
</gene>
<sequence>MPKRVIADVEYGSEKNYLYAVGEDKEPRFEFLIPYGTYIKEQTRKPQSTESGWHP</sequence>